<name>A0A8J3XH53_9ACTN</name>
<reference evidence="4 5" key="1">
    <citation type="submission" date="2021-01" db="EMBL/GenBank/DDBJ databases">
        <title>Whole genome shotgun sequence of Planotetraspora phitsanulokensis NBRC 104273.</title>
        <authorList>
            <person name="Komaki H."/>
            <person name="Tamura T."/>
        </authorList>
    </citation>
    <scope>NUCLEOTIDE SEQUENCE [LARGE SCALE GENOMIC DNA]</scope>
    <source>
        <strain evidence="4 5">NBRC 104273</strain>
    </source>
</reference>
<dbReference type="GO" id="GO:0019288">
    <property type="term" value="P:isopentenyl diphosphate biosynthetic process, methylerythritol 4-phosphate pathway"/>
    <property type="evidence" value="ECO:0007669"/>
    <property type="project" value="UniProtKB-UniRule"/>
</dbReference>
<dbReference type="InterPro" id="IPR050088">
    <property type="entry name" value="IspD/TarI_cytidylyltransf_bact"/>
</dbReference>
<keyword evidence="2 3" id="KW-0548">Nucleotidyltransferase</keyword>
<comment type="similarity">
    <text evidence="3">Belongs to the IspD/TarI cytidylyltransferase family. IspD subfamily.</text>
</comment>
<comment type="pathway">
    <text evidence="3">Isoprenoid biosynthesis; isopentenyl diphosphate biosynthesis via DXP pathway; isopentenyl diphosphate from 1-deoxy-D-xylulose 5-phosphate: step 2/6.</text>
</comment>
<comment type="function">
    <text evidence="3">Catalyzes the formation of 4-diphosphocytidyl-2-C-methyl-D-erythritol from CTP and 2-C-methyl-D-erythritol 4-phosphate (MEP).</text>
</comment>
<sequence length="466" mass="49466">MIAESRRRTVGVVLAGGIGQRMGLNTPKQLLKIAGRTIIEHTLDTFDGHPEIDEVVVLMAPGFVDEAAELVRRNGYAKVTRILEGGASRTESTWRALQALGDEECDVLLHDAVRPFVEPRVISECVAALAGHEAVDVVIPSSDTVLVAAPGPHGEIVREIPDRSLLRRGQTPQCFRLSVIREAYRRAFADPGFADRPATDDCGVMLRYMPDVPIHLVAGSEQNMKVTHPVDAYIADGLFRLRGRSAPALTDDECRRGLDGRTLVVFGGGHGLGAEFADLAKGYGATVRSFSRSRGGVRVEDAGAVQETLARVHAETGRIDHVVNAASAVHVGRLADTGESALAEIVAVNYLGPVTIARAALPYLAESRGHLLLCAPSAHSLGRAGHSLQASTTAAVVNLAEALADEWAAQGVQVNCLNPDRAVTAAPVTHSAEPVEPIAPEAVARTGLDVLLSDLTGQVVDVRLTR</sequence>
<comment type="catalytic activity">
    <reaction evidence="3">
        <text>2-C-methyl-D-erythritol 4-phosphate + CTP + H(+) = 4-CDP-2-C-methyl-D-erythritol + diphosphate</text>
        <dbReference type="Rhea" id="RHEA:13429"/>
        <dbReference type="ChEBI" id="CHEBI:15378"/>
        <dbReference type="ChEBI" id="CHEBI:33019"/>
        <dbReference type="ChEBI" id="CHEBI:37563"/>
        <dbReference type="ChEBI" id="CHEBI:57823"/>
        <dbReference type="ChEBI" id="CHEBI:58262"/>
        <dbReference type="EC" id="2.7.7.60"/>
    </reaction>
</comment>
<feature type="site" description="Positions MEP for the nucleophilic attack" evidence="3">
    <location>
        <position position="225"/>
    </location>
</feature>
<dbReference type="PRINTS" id="PR00081">
    <property type="entry name" value="GDHRDH"/>
</dbReference>
<feature type="site" description="Positions MEP for the nucleophilic attack" evidence="3">
    <location>
        <position position="163"/>
    </location>
</feature>
<dbReference type="InterPro" id="IPR034683">
    <property type="entry name" value="IspD/TarI"/>
</dbReference>
<evidence type="ECO:0000313" key="5">
    <source>
        <dbReference type="Proteomes" id="UP000622547"/>
    </source>
</evidence>
<dbReference type="InterPro" id="IPR001228">
    <property type="entry name" value="IspD"/>
</dbReference>
<organism evidence="4 5">
    <name type="scientific">Planotetraspora phitsanulokensis</name>
    <dbReference type="NCBI Taxonomy" id="575192"/>
    <lineage>
        <taxon>Bacteria</taxon>
        <taxon>Bacillati</taxon>
        <taxon>Actinomycetota</taxon>
        <taxon>Actinomycetes</taxon>
        <taxon>Streptosporangiales</taxon>
        <taxon>Streptosporangiaceae</taxon>
        <taxon>Planotetraspora</taxon>
    </lineage>
</organism>
<gene>
    <name evidence="3" type="primary">ispD</name>
    <name evidence="4" type="ORF">Pph01_58080</name>
</gene>
<dbReference type="InterPro" id="IPR002347">
    <property type="entry name" value="SDR_fam"/>
</dbReference>
<dbReference type="Gene3D" id="3.90.550.10">
    <property type="entry name" value="Spore Coat Polysaccharide Biosynthesis Protein SpsA, Chain A"/>
    <property type="match status" value="1"/>
</dbReference>
<evidence type="ECO:0000256" key="2">
    <source>
        <dbReference type="ARBA" id="ARBA00022695"/>
    </source>
</evidence>
<dbReference type="Pfam" id="PF13561">
    <property type="entry name" value="adh_short_C2"/>
    <property type="match status" value="1"/>
</dbReference>
<dbReference type="Pfam" id="PF01128">
    <property type="entry name" value="IspD"/>
    <property type="match status" value="1"/>
</dbReference>
<dbReference type="CDD" id="cd05233">
    <property type="entry name" value="SDR_c"/>
    <property type="match status" value="1"/>
</dbReference>
<evidence type="ECO:0000256" key="1">
    <source>
        <dbReference type="ARBA" id="ARBA00022679"/>
    </source>
</evidence>
<keyword evidence="3" id="KW-0414">Isoprene biosynthesis</keyword>
<comment type="caution">
    <text evidence="4">The sequence shown here is derived from an EMBL/GenBank/DDBJ whole genome shotgun (WGS) entry which is preliminary data.</text>
</comment>
<dbReference type="SUPFAM" id="SSF51735">
    <property type="entry name" value="NAD(P)-binding Rossmann-fold domains"/>
    <property type="match status" value="1"/>
</dbReference>
<keyword evidence="5" id="KW-1185">Reference proteome</keyword>
<dbReference type="Gene3D" id="3.40.50.720">
    <property type="entry name" value="NAD(P)-binding Rossmann-like Domain"/>
    <property type="match status" value="1"/>
</dbReference>
<accession>A0A8J3XH53</accession>
<evidence type="ECO:0000256" key="3">
    <source>
        <dbReference type="HAMAP-Rule" id="MF_00108"/>
    </source>
</evidence>
<dbReference type="InterPro" id="IPR029044">
    <property type="entry name" value="Nucleotide-diphossugar_trans"/>
</dbReference>
<feature type="site" description="Transition state stabilizer" evidence="3">
    <location>
        <position position="28"/>
    </location>
</feature>
<protein>
    <recommendedName>
        <fullName evidence="3">2-C-methyl-D-erythritol 4-phosphate cytidylyltransferase</fullName>
        <ecNumber evidence="3">2.7.7.60</ecNumber>
    </recommendedName>
    <alternativeName>
        <fullName evidence="3">4-diphosphocytidyl-2C-methyl-D-erythritol synthase</fullName>
    </alternativeName>
    <alternativeName>
        <fullName evidence="3">MEP cytidylyltransferase</fullName>
        <shortName evidence="3">MCT</shortName>
    </alternativeName>
</protein>
<dbReference type="AlphaFoldDB" id="A0A8J3XH53"/>
<dbReference type="PANTHER" id="PTHR32125">
    <property type="entry name" value="2-C-METHYL-D-ERYTHRITOL 4-PHOSPHATE CYTIDYLYLTRANSFERASE, CHLOROPLASTIC"/>
    <property type="match status" value="1"/>
</dbReference>
<dbReference type="Proteomes" id="UP000622547">
    <property type="component" value="Unassembled WGS sequence"/>
</dbReference>
<dbReference type="HAMAP" id="MF_00108">
    <property type="entry name" value="IspD"/>
    <property type="match status" value="1"/>
</dbReference>
<dbReference type="InterPro" id="IPR036291">
    <property type="entry name" value="NAD(P)-bd_dom_sf"/>
</dbReference>
<evidence type="ECO:0000313" key="4">
    <source>
        <dbReference type="EMBL" id="GII40805.1"/>
    </source>
</evidence>
<dbReference type="EC" id="2.7.7.60" evidence="3"/>
<proteinExistence type="inferred from homology"/>
<dbReference type="GO" id="GO:0050518">
    <property type="term" value="F:2-C-methyl-D-erythritol 4-phosphate cytidylyltransferase activity"/>
    <property type="evidence" value="ECO:0007669"/>
    <property type="project" value="UniProtKB-UniRule"/>
</dbReference>
<dbReference type="RefSeq" id="WP_204076287.1">
    <property type="nucleotide sequence ID" value="NZ_BAABHI010000002.1"/>
</dbReference>
<dbReference type="PIRSF" id="PIRSF036586">
    <property type="entry name" value="CDP-ribitol_syn"/>
    <property type="match status" value="1"/>
</dbReference>
<dbReference type="SUPFAM" id="SSF53448">
    <property type="entry name" value="Nucleotide-diphospho-sugar transferases"/>
    <property type="match status" value="1"/>
</dbReference>
<dbReference type="UniPathway" id="UPA00056">
    <property type="reaction ID" value="UER00093"/>
</dbReference>
<feature type="site" description="Transition state stabilizer" evidence="3">
    <location>
        <position position="21"/>
    </location>
</feature>
<keyword evidence="1 3" id="KW-0808">Transferase</keyword>
<dbReference type="EMBL" id="BOOP01000028">
    <property type="protein sequence ID" value="GII40805.1"/>
    <property type="molecule type" value="Genomic_DNA"/>
</dbReference>
<dbReference type="CDD" id="cd02516">
    <property type="entry name" value="CDP-ME_synthetase"/>
    <property type="match status" value="1"/>
</dbReference>
<dbReference type="PANTHER" id="PTHR32125:SF4">
    <property type="entry name" value="2-C-METHYL-D-ERYTHRITOL 4-PHOSPHATE CYTIDYLYLTRANSFERASE, CHLOROPLASTIC"/>
    <property type="match status" value="1"/>
</dbReference>
<dbReference type="InterPro" id="IPR012115">
    <property type="entry name" value="CDP-ribitol_syn"/>
</dbReference>